<gene>
    <name evidence="1" type="ORF">GSI_03507</name>
</gene>
<accession>A0A2G8SLS3</accession>
<evidence type="ECO:0000313" key="1">
    <source>
        <dbReference type="EMBL" id="PIL34726.1"/>
    </source>
</evidence>
<dbReference type="Proteomes" id="UP000230002">
    <property type="component" value="Unassembled WGS sequence"/>
</dbReference>
<dbReference type="AlphaFoldDB" id="A0A2G8SLS3"/>
<dbReference type="STRING" id="1077348.A0A2G8SLS3"/>
<sequence>MRDGLSDADDERDFSVASKWDPVRDTFRLEIALASTKPAIQGPLPDQHFSRAVVPQAVQAARTLEARRGDALRTFDWKSFMEPVLCYRELLYRSLCWLDVRARAHAALQPDRGRVHEPEFTVLHAVESPDSEARAFLLDRELPFELDVLHAKLKYWTCDHMAYLDALAALLARCTGRGKARARKDGPTDSEAIWTERGARVCLFIASQLPIGVQNDWTCLALKLKTEQVR</sequence>
<comment type="caution">
    <text evidence="1">The sequence shown here is derived from an EMBL/GenBank/DDBJ whole genome shotgun (WGS) entry which is preliminary data.</text>
</comment>
<evidence type="ECO:0000313" key="2">
    <source>
        <dbReference type="Proteomes" id="UP000230002"/>
    </source>
</evidence>
<name>A0A2G8SLS3_9APHY</name>
<organism evidence="1 2">
    <name type="scientific">Ganoderma sinense ZZ0214-1</name>
    <dbReference type="NCBI Taxonomy" id="1077348"/>
    <lineage>
        <taxon>Eukaryota</taxon>
        <taxon>Fungi</taxon>
        <taxon>Dikarya</taxon>
        <taxon>Basidiomycota</taxon>
        <taxon>Agaricomycotina</taxon>
        <taxon>Agaricomycetes</taxon>
        <taxon>Polyporales</taxon>
        <taxon>Polyporaceae</taxon>
        <taxon>Ganoderma</taxon>
    </lineage>
</organism>
<dbReference type="EMBL" id="AYKW01000005">
    <property type="protein sequence ID" value="PIL34726.1"/>
    <property type="molecule type" value="Genomic_DNA"/>
</dbReference>
<dbReference type="OrthoDB" id="428342at2759"/>
<protein>
    <submittedName>
        <fullName evidence="1">Uncharacterized protein</fullName>
    </submittedName>
</protein>
<reference evidence="1 2" key="1">
    <citation type="journal article" date="2015" name="Sci. Rep.">
        <title>Chromosome-level genome map provides insights into diverse defense mechanisms in the medicinal fungus Ganoderma sinense.</title>
        <authorList>
            <person name="Zhu Y."/>
            <person name="Xu J."/>
            <person name="Sun C."/>
            <person name="Zhou S."/>
            <person name="Xu H."/>
            <person name="Nelson D.R."/>
            <person name="Qian J."/>
            <person name="Song J."/>
            <person name="Luo H."/>
            <person name="Xiang L."/>
            <person name="Li Y."/>
            <person name="Xu Z."/>
            <person name="Ji A."/>
            <person name="Wang L."/>
            <person name="Lu S."/>
            <person name="Hayward A."/>
            <person name="Sun W."/>
            <person name="Li X."/>
            <person name="Schwartz D.C."/>
            <person name="Wang Y."/>
            <person name="Chen S."/>
        </authorList>
    </citation>
    <scope>NUCLEOTIDE SEQUENCE [LARGE SCALE GENOMIC DNA]</scope>
    <source>
        <strain evidence="1 2">ZZ0214-1</strain>
    </source>
</reference>
<keyword evidence="2" id="KW-1185">Reference proteome</keyword>
<proteinExistence type="predicted"/>